<evidence type="ECO:0000313" key="2">
    <source>
        <dbReference type="EMBL" id="JAH14352.1"/>
    </source>
</evidence>
<reference evidence="2" key="1">
    <citation type="submission" date="2014-11" db="EMBL/GenBank/DDBJ databases">
        <authorList>
            <person name="Amaro Gonzalez C."/>
        </authorList>
    </citation>
    <scope>NUCLEOTIDE SEQUENCE</scope>
</reference>
<proteinExistence type="predicted"/>
<name>A0A0E9QCY3_ANGAN</name>
<feature type="region of interest" description="Disordered" evidence="1">
    <location>
        <begin position="1"/>
        <end position="20"/>
    </location>
</feature>
<dbReference type="AlphaFoldDB" id="A0A0E9QCY3"/>
<dbReference type="EMBL" id="GBXM01094225">
    <property type="protein sequence ID" value="JAH14352.1"/>
    <property type="molecule type" value="Transcribed_RNA"/>
</dbReference>
<sequence length="20" mass="2335">MPPVCFWGLQESRPDRTGEE</sequence>
<organism evidence="2">
    <name type="scientific">Anguilla anguilla</name>
    <name type="common">European freshwater eel</name>
    <name type="synonym">Muraena anguilla</name>
    <dbReference type="NCBI Taxonomy" id="7936"/>
    <lineage>
        <taxon>Eukaryota</taxon>
        <taxon>Metazoa</taxon>
        <taxon>Chordata</taxon>
        <taxon>Craniata</taxon>
        <taxon>Vertebrata</taxon>
        <taxon>Euteleostomi</taxon>
        <taxon>Actinopterygii</taxon>
        <taxon>Neopterygii</taxon>
        <taxon>Teleostei</taxon>
        <taxon>Anguilliformes</taxon>
        <taxon>Anguillidae</taxon>
        <taxon>Anguilla</taxon>
    </lineage>
</organism>
<accession>A0A0E9QCY3</accession>
<reference evidence="2" key="2">
    <citation type="journal article" date="2015" name="Fish Shellfish Immunol.">
        <title>Early steps in the European eel (Anguilla anguilla)-Vibrio vulnificus interaction in the gills: Role of the RtxA13 toxin.</title>
        <authorList>
            <person name="Callol A."/>
            <person name="Pajuelo D."/>
            <person name="Ebbesson L."/>
            <person name="Teles M."/>
            <person name="MacKenzie S."/>
            <person name="Amaro C."/>
        </authorList>
    </citation>
    <scope>NUCLEOTIDE SEQUENCE</scope>
</reference>
<protein>
    <submittedName>
        <fullName evidence="2">Uncharacterized protein</fullName>
    </submittedName>
</protein>
<evidence type="ECO:0000256" key="1">
    <source>
        <dbReference type="SAM" id="MobiDB-lite"/>
    </source>
</evidence>